<evidence type="ECO:0000259" key="2">
    <source>
        <dbReference type="PROSITE" id="PS50853"/>
    </source>
</evidence>
<reference evidence="3 4" key="1">
    <citation type="journal article" date="2015" name="Microbiome">
        <title>Genomic resolution of linkages in carbon, nitrogen, and sulfur cycling among widespread estuary sediment bacteria.</title>
        <authorList>
            <person name="Baker B.J."/>
            <person name="Lazar C.S."/>
            <person name="Teske A.P."/>
            <person name="Dick G.J."/>
        </authorList>
    </citation>
    <scope>NUCLEOTIDE SEQUENCE [LARGE SCALE GENOMIC DNA]</scope>
    <source>
        <strain evidence="3">DG_26</strain>
    </source>
</reference>
<dbReference type="EMBL" id="LIZT01000131">
    <property type="protein sequence ID" value="KPJ48234.1"/>
    <property type="molecule type" value="Genomic_DNA"/>
</dbReference>
<evidence type="ECO:0000313" key="3">
    <source>
        <dbReference type="EMBL" id="KPJ48234.1"/>
    </source>
</evidence>
<dbReference type="Gene3D" id="2.60.40.10">
    <property type="entry name" value="Immunoglobulins"/>
    <property type="match status" value="4"/>
</dbReference>
<comment type="caution">
    <text evidence="3">The sequence shown here is derived from an EMBL/GenBank/DDBJ whole genome shotgun (WGS) entry which is preliminary data.</text>
</comment>
<feature type="domain" description="Fibronectin type-III" evidence="2">
    <location>
        <begin position="83"/>
        <end position="180"/>
    </location>
</feature>
<dbReference type="Proteomes" id="UP000051124">
    <property type="component" value="Unassembled WGS sequence"/>
</dbReference>
<evidence type="ECO:0000256" key="1">
    <source>
        <dbReference type="ARBA" id="ARBA00022737"/>
    </source>
</evidence>
<organism evidence="3 4">
    <name type="scientific">candidate division TA06 bacterium DG_26</name>
    <dbReference type="NCBI Taxonomy" id="1703771"/>
    <lineage>
        <taxon>Bacteria</taxon>
        <taxon>Bacteria division TA06</taxon>
    </lineage>
</organism>
<dbReference type="InterPro" id="IPR003961">
    <property type="entry name" value="FN3_dom"/>
</dbReference>
<dbReference type="InterPro" id="IPR013783">
    <property type="entry name" value="Ig-like_fold"/>
</dbReference>
<accession>A0A0S7WDJ6</accession>
<keyword evidence="1" id="KW-0677">Repeat</keyword>
<feature type="non-terminal residue" evidence="3">
    <location>
        <position position="931"/>
    </location>
</feature>
<evidence type="ECO:0000313" key="4">
    <source>
        <dbReference type="Proteomes" id="UP000051124"/>
    </source>
</evidence>
<protein>
    <recommendedName>
        <fullName evidence="2">Fibronectin type-III domain-containing protein</fullName>
    </recommendedName>
</protein>
<proteinExistence type="predicted"/>
<dbReference type="InterPro" id="IPR036116">
    <property type="entry name" value="FN3_sf"/>
</dbReference>
<dbReference type="Gene3D" id="3.30.420.430">
    <property type="match status" value="1"/>
</dbReference>
<gene>
    <name evidence="3" type="ORF">AMJ40_07855</name>
</gene>
<dbReference type="InterPro" id="IPR050991">
    <property type="entry name" value="ECM_Regulatory_Proteins"/>
</dbReference>
<feature type="domain" description="Fibronectin type-III" evidence="2">
    <location>
        <begin position="492"/>
        <end position="583"/>
    </location>
</feature>
<dbReference type="PANTHER" id="PTHR46708:SF2">
    <property type="entry name" value="FIBRONECTIN TYPE-III DOMAIN-CONTAINING PROTEIN"/>
    <property type="match status" value="1"/>
</dbReference>
<dbReference type="PROSITE" id="PS50853">
    <property type="entry name" value="FN3"/>
    <property type="match status" value="3"/>
</dbReference>
<dbReference type="AlphaFoldDB" id="A0A0S7WDJ6"/>
<sequence>MDQCSGVDGYSIFWDGQSDTIPDEVKDVEEDATTATSPNLTDGTEFHFHIRGVDNLGNWSDEAAHLGPFLIDIHKPAEVTDLTSTPLPRVWISSKVVTVSWTAAQDNESGLDGYSIIWDTQPDTLPEEDVNLGADVTEAESGELADGDSHYFHIRSVDKVGNWCDTAAHIGPFYIDTISPTLSISALHPEPDAWTNENIVTVRADAADERSGLKGYSVVWDGNTDTEPDEIQDIEASETIESPELADGEWHVHARAVDNAGNWSVTARLGRFKIDTDSIQPPSNVESDTHVPEEWSSEKIVGVGWIPAVDDLSGLMGYSIMWDDQADTIPDAVPELEPDEVYTLSSELSDGGDHWFHICAIDNAGNRSAPVDLGWFGIDANPPKPVTDLVCTSGHEVGKWSTDNVLMFAWEPATDAGRGLDGYAVEIDSSSTTTPEIVNLDSSATEWVSEPLDDGDKYHFHIRPVDKMGFWADSTTHDGHFMIDATTPDRPEPSTPHPLNVWSSERLVRVSWPVVADETSRLQGYSVSWDAPPDESIDLSSGQTSTSRELADGRHQFYIRAVDGAGNWSENSLGAFMIDTTPPHSVAIYRITEDSGGDYMDIKGDTLYYSGLQDAAFTVYVAGEDNVSGLKEARFQDCVGTGGIVEVESRDPNYSYSHQYETSKGAWFDGRCEITLYDDAENSATTDFRIFYDNIGPYKPVNVKCDDGATWNRTGEVKVTWEGEGDDGAGVVDYYVEADNDEPQANPSGGSMSATISVDDGRSVTFYVRGLDNVGNWGEVGSAAIGVDTKAPGKVGELVHTDSDCPTPGRDNDGELEFSWQPATDNIKIDHYEAHVSEDDGEYKLHESVDEESCMVPGEDGHSYKLKVVAVDPAGNEGIATESEEVVCDTTKPDFVVGVLPTPVFRNFINIVIVSSEKLLEDSLTLSVKLA</sequence>
<feature type="domain" description="Fibronectin type-III" evidence="2">
    <location>
        <begin position="382"/>
        <end position="489"/>
    </location>
</feature>
<dbReference type="SUPFAM" id="SSF49265">
    <property type="entry name" value="Fibronectin type III"/>
    <property type="match status" value="3"/>
</dbReference>
<name>A0A0S7WDJ6_UNCT6</name>
<dbReference type="PANTHER" id="PTHR46708">
    <property type="entry name" value="TENASCIN"/>
    <property type="match status" value="1"/>
</dbReference>